<protein>
    <recommendedName>
        <fullName evidence="6">Aminotransferase</fullName>
        <ecNumber evidence="6">2.6.1.-</ecNumber>
    </recommendedName>
</protein>
<sequence>MSIVGAMSFVSSRAQVEPFRVMQILGRALARDDAILLCVGQPASPAPAPVITGAHTYLDTHTLGYTATLGIPELREAIADWHSRTYNVRTEAKNVVVTTGSSGGFVALFLAALEHGDSIAMTRPGYPAYRNALKALGANVVDVVCGADTRFQPTVDKLEKLNPTPRAVIVTSPDNPTGTIIDPEELARIAKWCEENECLLISDEIYHGITYGRQCVTAHQFSPNAAVVGSLSKYFSMTGWRLGWLIVPDHLVEPLENLEANLALCPPAISQYAALHAFGQDARAELEGHVAKYAAARDVLLRELPSLGLGRFAPPDGGFYLWVDVSHLTENSELWCQHILDTTGVALAPGTDFDPVDGKKFVRISFCVEPEQVSEAVRRLKKVMVDTTT</sequence>
<gene>
    <name evidence="8" type="ORF">J2S37_000295</name>
</gene>
<keyword evidence="3 6" id="KW-0032">Aminotransferase</keyword>
<dbReference type="InterPro" id="IPR004838">
    <property type="entry name" value="NHTrfase_class1_PyrdxlP-BS"/>
</dbReference>
<evidence type="ECO:0000256" key="3">
    <source>
        <dbReference type="ARBA" id="ARBA00022576"/>
    </source>
</evidence>
<dbReference type="InterPro" id="IPR015421">
    <property type="entry name" value="PyrdxlP-dep_Trfase_major"/>
</dbReference>
<evidence type="ECO:0000259" key="7">
    <source>
        <dbReference type="Pfam" id="PF00155"/>
    </source>
</evidence>
<comment type="caution">
    <text evidence="8">The sequence shown here is derived from an EMBL/GenBank/DDBJ whole genome shotgun (WGS) entry which is preliminary data.</text>
</comment>
<evidence type="ECO:0000256" key="5">
    <source>
        <dbReference type="ARBA" id="ARBA00022898"/>
    </source>
</evidence>
<evidence type="ECO:0000256" key="4">
    <source>
        <dbReference type="ARBA" id="ARBA00022679"/>
    </source>
</evidence>
<accession>A0ABU2B567</accession>
<comment type="similarity">
    <text evidence="2 6">Belongs to the class-I pyridoxal-phosphate-dependent aminotransferase family.</text>
</comment>
<dbReference type="PANTHER" id="PTHR46383">
    <property type="entry name" value="ASPARTATE AMINOTRANSFERASE"/>
    <property type="match status" value="1"/>
</dbReference>
<dbReference type="PROSITE" id="PS00105">
    <property type="entry name" value="AA_TRANSFER_CLASS_1"/>
    <property type="match status" value="1"/>
</dbReference>
<dbReference type="InterPro" id="IPR004839">
    <property type="entry name" value="Aminotransferase_I/II_large"/>
</dbReference>
<dbReference type="Proteomes" id="UP001183619">
    <property type="component" value="Unassembled WGS sequence"/>
</dbReference>
<dbReference type="GO" id="GO:0008483">
    <property type="term" value="F:transaminase activity"/>
    <property type="evidence" value="ECO:0007669"/>
    <property type="project" value="UniProtKB-KW"/>
</dbReference>
<keyword evidence="5" id="KW-0663">Pyridoxal phosphate</keyword>
<dbReference type="SUPFAM" id="SSF53383">
    <property type="entry name" value="PLP-dependent transferases"/>
    <property type="match status" value="1"/>
</dbReference>
<dbReference type="InterPro" id="IPR050596">
    <property type="entry name" value="AspAT/PAT-like"/>
</dbReference>
<dbReference type="CDD" id="cd00609">
    <property type="entry name" value="AAT_like"/>
    <property type="match status" value="1"/>
</dbReference>
<dbReference type="Pfam" id="PF00155">
    <property type="entry name" value="Aminotran_1_2"/>
    <property type="match status" value="1"/>
</dbReference>
<proteinExistence type="inferred from homology"/>
<keyword evidence="9" id="KW-1185">Reference proteome</keyword>
<dbReference type="EMBL" id="JAVDYF010000001">
    <property type="protein sequence ID" value="MDR7353757.1"/>
    <property type="molecule type" value="Genomic_DNA"/>
</dbReference>
<comment type="cofactor">
    <cofactor evidence="1 6">
        <name>pyridoxal 5'-phosphate</name>
        <dbReference type="ChEBI" id="CHEBI:597326"/>
    </cofactor>
</comment>
<dbReference type="EC" id="2.6.1.-" evidence="6"/>
<dbReference type="PANTHER" id="PTHR46383:SF2">
    <property type="entry name" value="AMINOTRANSFERASE"/>
    <property type="match status" value="1"/>
</dbReference>
<evidence type="ECO:0000313" key="9">
    <source>
        <dbReference type="Proteomes" id="UP001183619"/>
    </source>
</evidence>
<organism evidence="8 9">
    <name type="scientific">Corynebacterium felinum</name>
    <dbReference type="NCBI Taxonomy" id="131318"/>
    <lineage>
        <taxon>Bacteria</taxon>
        <taxon>Bacillati</taxon>
        <taxon>Actinomycetota</taxon>
        <taxon>Actinomycetes</taxon>
        <taxon>Mycobacteriales</taxon>
        <taxon>Corynebacteriaceae</taxon>
        <taxon>Corynebacterium</taxon>
    </lineage>
</organism>
<dbReference type="Gene3D" id="3.40.640.10">
    <property type="entry name" value="Type I PLP-dependent aspartate aminotransferase-like (Major domain)"/>
    <property type="match status" value="1"/>
</dbReference>
<name>A0ABU2B567_9CORY</name>
<evidence type="ECO:0000256" key="6">
    <source>
        <dbReference type="RuleBase" id="RU000481"/>
    </source>
</evidence>
<reference evidence="8 9" key="1">
    <citation type="submission" date="2023-07" db="EMBL/GenBank/DDBJ databases">
        <title>Sequencing the genomes of 1000 actinobacteria strains.</title>
        <authorList>
            <person name="Klenk H.-P."/>
        </authorList>
    </citation>
    <scope>NUCLEOTIDE SEQUENCE [LARGE SCALE GENOMIC DNA]</scope>
    <source>
        <strain evidence="8 9">DSM 44508</strain>
    </source>
</reference>
<evidence type="ECO:0000256" key="2">
    <source>
        <dbReference type="ARBA" id="ARBA00007441"/>
    </source>
</evidence>
<feature type="domain" description="Aminotransferase class I/classII large" evidence="7">
    <location>
        <begin position="33"/>
        <end position="380"/>
    </location>
</feature>
<evidence type="ECO:0000256" key="1">
    <source>
        <dbReference type="ARBA" id="ARBA00001933"/>
    </source>
</evidence>
<dbReference type="InterPro" id="IPR015424">
    <property type="entry name" value="PyrdxlP-dep_Trfase"/>
</dbReference>
<evidence type="ECO:0000313" key="8">
    <source>
        <dbReference type="EMBL" id="MDR7353757.1"/>
    </source>
</evidence>
<keyword evidence="4 6" id="KW-0808">Transferase</keyword>